<dbReference type="SMART" id="SM00421">
    <property type="entry name" value="HTH_LUXR"/>
    <property type="match status" value="1"/>
</dbReference>
<dbReference type="SUPFAM" id="SSF52540">
    <property type="entry name" value="P-loop containing nucleoside triphosphate hydrolases"/>
    <property type="match status" value="1"/>
</dbReference>
<dbReference type="Pfam" id="PF13191">
    <property type="entry name" value="AAA_16"/>
    <property type="match status" value="1"/>
</dbReference>
<dbReference type="Proteomes" id="UP000766570">
    <property type="component" value="Unassembled WGS sequence"/>
</dbReference>
<dbReference type="RefSeq" id="WP_209909874.1">
    <property type="nucleotide sequence ID" value="NZ_JAGIOE010000001.1"/>
</dbReference>
<dbReference type="InterPro" id="IPR027417">
    <property type="entry name" value="P-loop_NTPase"/>
</dbReference>
<dbReference type="InterPro" id="IPR016032">
    <property type="entry name" value="Sig_transdc_resp-reg_C-effctor"/>
</dbReference>
<keyword evidence="5" id="KW-1185">Reference proteome</keyword>
<dbReference type="Pfam" id="PF00196">
    <property type="entry name" value="GerE"/>
    <property type="match status" value="1"/>
</dbReference>
<dbReference type="InterPro" id="IPR041664">
    <property type="entry name" value="AAA_16"/>
</dbReference>
<dbReference type="GO" id="GO:0003677">
    <property type="term" value="F:DNA binding"/>
    <property type="evidence" value="ECO:0007669"/>
    <property type="project" value="UniProtKB-KW"/>
</dbReference>
<protein>
    <submittedName>
        <fullName evidence="4">DNA-binding CsgD family transcriptional regulator</fullName>
    </submittedName>
</protein>
<dbReference type="PRINTS" id="PR00038">
    <property type="entry name" value="HTHLUXR"/>
</dbReference>
<feature type="domain" description="HTH luxR-type" evidence="3">
    <location>
        <begin position="901"/>
        <end position="966"/>
    </location>
</feature>
<proteinExistence type="predicted"/>
<organism evidence="4 5">
    <name type="scientific">Paeniglutamicibacter psychrophenolicus</name>
    <dbReference type="NCBI Taxonomy" id="257454"/>
    <lineage>
        <taxon>Bacteria</taxon>
        <taxon>Bacillati</taxon>
        <taxon>Actinomycetota</taxon>
        <taxon>Actinomycetes</taxon>
        <taxon>Micrococcales</taxon>
        <taxon>Micrococcaceae</taxon>
        <taxon>Paeniglutamicibacter</taxon>
    </lineage>
</organism>
<evidence type="ECO:0000259" key="3">
    <source>
        <dbReference type="PROSITE" id="PS50043"/>
    </source>
</evidence>
<evidence type="ECO:0000313" key="4">
    <source>
        <dbReference type="EMBL" id="MBP2375768.1"/>
    </source>
</evidence>
<dbReference type="PROSITE" id="PS00622">
    <property type="entry name" value="HTH_LUXR_1"/>
    <property type="match status" value="1"/>
</dbReference>
<name>A0ABS4WI11_9MICC</name>
<dbReference type="InterPro" id="IPR000792">
    <property type="entry name" value="Tscrpt_reg_LuxR_C"/>
</dbReference>
<dbReference type="EMBL" id="JAGIOE010000001">
    <property type="protein sequence ID" value="MBP2375768.1"/>
    <property type="molecule type" value="Genomic_DNA"/>
</dbReference>
<dbReference type="PROSITE" id="PS50043">
    <property type="entry name" value="HTH_LUXR_2"/>
    <property type="match status" value="1"/>
</dbReference>
<dbReference type="CDD" id="cd06170">
    <property type="entry name" value="LuxR_C_like"/>
    <property type="match status" value="1"/>
</dbReference>
<evidence type="ECO:0000256" key="2">
    <source>
        <dbReference type="ARBA" id="ARBA00022840"/>
    </source>
</evidence>
<accession>A0ABS4WI11</accession>
<reference evidence="4 5" key="1">
    <citation type="submission" date="2021-03" db="EMBL/GenBank/DDBJ databases">
        <title>Sequencing the genomes of 1000 actinobacteria strains.</title>
        <authorList>
            <person name="Klenk H.-P."/>
        </authorList>
    </citation>
    <scope>NUCLEOTIDE SEQUENCE [LARGE SCALE GENOMIC DNA]</scope>
    <source>
        <strain evidence="4 5">DSM 15454</strain>
    </source>
</reference>
<dbReference type="Gene3D" id="3.40.50.300">
    <property type="entry name" value="P-loop containing nucleotide triphosphate hydrolases"/>
    <property type="match status" value="1"/>
</dbReference>
<gene>
    <name evidence="4" type="ORF">JOF46_003680</name>
</gene>
<keyword evidence="2" id="KW-0067">ATP-binding</keyword>
<evidence type="ECO:0000256" key="1">
    <source>
        <dbReference type="ARBA" id="ARBA00022741"/>
    </source>
</evidence>
<evidence type="ECO:0000313" key="5">
    <source>
        <dbReference type="Proteomes" id="UP000766570"/>
    </source>
</evidence>
<dbReference type="InterPro" id="IPR036388">
    <property type="entry name" value="WH-like_DNA-bd_sf"/>
</dbReference>
<dbReference type="PANTHER" id="PTHR16305">
    <property type="entry name" value="TESTICULAR SOLUBLE ADENYLYL CYCLASE"/>
    <property type="match status" value="1"/>
</dbReference>
<sequence>MAPDREWSGPELVGRSLELDLIGDTLHSAVAHTADTLVVSGDPGVGKTALVRQACARTDPATLVLVGEALPLASVNLPFLPLRTAFRDARLQEGFPRPVFGSGGQATNDSIAAIDNWLSVISRARPVVLVIDDLHWADEATLDTLRYLIAGPRDRPLSILATVRNGAVGGEHPLQRWLADVRSMPRVSWLPLRPLDYAATGAQLAQALGAEPHQSLISEVFSHTAGNPYLNRLMVSGLPADSRHLPPRLPPDLRAAVLRSWHSLSPQARELTEVMAVGGHPMRAEDLDELVQQPAARDEAPALLDEAAAAGITDRQPGGILWWFHHPLIAEVLEQRLEDGHRRRLHAAFAAHEARLLDRGSPADFETLAALAHHHDAAGNTADAFAWTLRAAAAATEAGGMGGEVRLLRRALELQGSLGHDPQEREALLKSLRAAAANAGAMEDELEVIEALIAETAAAHRPLELAELLVRDAELRFTTGREFLARARMQRAVELAGADVDSRQYALALAGLAAAELWNNEPRGAAHASEALAAARRPGNSRALSSALSANAMAAIATGDLARCRELSVTAVEAAAHTRDFWALFSAIMWQASATEAWDSQPYIDCLEAGRQTLAGLGAPHVYIATISGYMASSYMAIGRWKECGLALRVALGSDPGVMGDAGVRLTAARLALWQGRQHEAETHLARAEEISAQKSEFMNLPFDPVRAEVFLAAGNPGAAYEIAMRNANPERMGRNMNEWKLPLAARALADLIERAKGEGRPTEELLALADDLLRRFPSLPHEAFESELYTRQLEAFTLLYRAEIGRARSAPGNPEEWVVAADAFRDTSLCWEEAYACWRAVEALLVPSGTDRAKATEFLRRGLGLSRQLQALPLLTALQEIAAQARIATLGPVPGSPAGGSVQWPGLTVRERELLGHVVSGATYAQIARALDISEKTVSTHVSSMLRKTGTANRKELSRLVTGQANARAPGHGGP</sequence>
<comment type="caution">
    <text evidence="4">The sequence shown here is derived from an EMBL/GenBank/DDBJ whole genome shotgun (WGS) entry which is preliminary data.</text>
</comment>
<keyword evidence="1" id="KW-0547">Nucleotide-binding</keyword>
<dbReference type="PANTHER" id="PTHR16305:SF28">
    <property type="entry name" value="GUANYLATE CYCLASE DOMAIN-CONTAINING PROTEIN"/>
    <property type="match status" value="1"/>
</dbReference>
<dbReference type="Gene3D" id="1.10.10.10">
    <property type="entry name" value="Winged helix-like DNA-binding domain superfamily/Winged helix DNA-binding domain"/>
    <property type="match status" value="1"/>
</dbReference>
<keyword evidence="4" id="KW-0238">DNA-binding</keyword>
<dbReference type="SUPFAM" id="SSF46894">
    <property type="entry name" value="C-terminal effector domain of the bipartite response regulators"/>
    <property type="match status" value="1"/>
</dbReference>